<evidence type="ECO:0000313" key="8">
    <source>
        <dbReference type="EMBL" id="KDR95660.1"/>
    </source>
</evidence>
<name>A0A069RHQ2_PEPLI</name>
<dbReference type="Proteomes" id="UP000027946">
    <property type="component" value="Unassembled WGS sequence"/>
</dbReference>
<feature type="transmembrane region" description="Helical" evidence="7">
    <location>
        <begin position="50"/>
        <end position="68"/>
    </location>
</feature>
<dbReference type="AlphaFoldDB" id="A0A069RHQ2"/>
<dbReference type="Pfam" id="PF01790">
    <property type="entry name" value="LGT"/>
    <property type="match status" value="1"/>
</dbReference>
<dbReference type="EMBL" id="JJMM01000010">
    <property type="protein sequence ID" value="KDR95660.1"/>
    <property type="molecule type" value="Genomic_DNA"/>
</dbReference>
<sequence length="277" mass="31275">MRPMLFERQIWNSHITIRAYSFFFALGVLAAALIFIIIANRRNLPAAKVFKFFIAVAMLFIVGARIMNVLTNWKFYAYDMSKAFQMKAAGFSLMGGIIAASIGGLLMSRKMNLPPWEMADISVLPLGMGIALMRMGCFLNGCCFGKQTEMAWGVSFPRESPAFRYYCKPQEIKELKDLFVMMGSPTVHPTQIYEMAAAVICTALAISIFRKSFGKGHAFLVFIITFSAARLLNGELRAMPSTFGVGDLFYRGLYIIIIVVSTEVILYKRREHKKWSR</sequence>
<accession>A0A069RHQ2</accession>
<keyword evidence="8" id="KW-0449">Lipoprotein</keyword>
<dbReference type="PANTHER" id="PTHR30589">
    <property type="entry name" value="PROLIPOPROTEIN DIACYLGLYCERYL TRANSFERASE"/>
    <property type="match status" value="1"/>
</dbReference>
<dbReference type="InterPro" id="IPR001640">
    <property type="entry name" value="Lgt"/>
</dbReference>
<dbReference type="GO" id="GO:0008961">
    <property type="term" value="F:phosphatidylglycerol-prolipoprotein diacylglyceryl transferase activity"/>
    <property type="evidence" value="ECO:0007669"/>
    <property type="project" value="InterPro"/>
</dbReference>
<keyword evidence="5 7" id="KW-1133">Transmembrane helix</keyword>
<dbReference type="GO" id="GO:0005886">
    <property type="term" value="C:plasma membrane"/>
    <property type="evidence" value="ECO:0007669"/>
    <property type="project" value="InterPro"/>
</dbReference>
<protein>
    <submittedName>
        <fullName evidence="8">Putative prolipoprotein diacylglyceryl transferase</fullName>
    </submittedName>
</protein>
<dbReference type="GO" id="GO:0042158">
    <property type="term" value="P:lipoprotein biosynthetic process"/>
    <property type="evidence" value="ECO:0007669"/>
    <property type="project" value="InterPro"/>
</dbReference>
<keyword evidence="9" id="KW-1185">Reference proteome</keyword>
<evidence type="ECO:0000256" key="3">
    <source>
        <dbReference type="ARBA" id="ARBA00022679"/>
    </source>
</evidence>
<dbReference type="eggNOG" id="COG0682">
    <property type="taxonomic scope" value="Bacteria"/>
</dbReference>
<evidence type="ECO:0000256" key="4">
    <source>
        <dbReference type="ARBA" id="ARBA00022692"/>
    </source>
</evidence>
<dbReference type="OrthoDB" id="871140at2"/>
<evidence type="ECO:0000313" key="9">
    <source>
        <dbReference type="Proteomes" id="UP000027946"/>
    </source>
</evidence>
<feature type="transmembrane region" description="Helical" evidence="7">
    <location>
        <begin position="248"/>
        <end position="267"/>
    </location>
</feature>
<evidence type="ECO:0000256" key="1">
    <source>
        <dbReference type="ARBA" id="ARBA00007150"/>
    </source>
</evidence>
<organism evidence="8 9">
    <name type="scientific">Peptoclostridium litorale DSM 5388</name>
    <dbReference type="NCBI Taxonomy" id="1121324"/>
    <lineage>
        <taxon>Bacteria</taxon>
        <taxon>Bacillati</taxon>
        <taxon>Bacillota</taxon>
        <taxon>Clostridia</taxon>
        <taxon>Peptostreptococcales</taxon>
        <taxon>Peptoclostridiaceae</taxon>
        <taxon>Peptoclostridium</taxon>
    </lineage>
</organism>
<evidence type="ECO:0000256" key="2">
    <source>
        <dbReference type="ARBA" id="ARBA00022475"/>
    </source>
</evidence>
<keyword evidence="2" id="KW-1003">Cell membrane</keyword>
<reference evidence="8 9" key="1">
    <citation type="submission" date="2014-03" db="EMBL/GenBank/DDBJ databases">
        <title>Genome sequence of Clostridium litorale W6, DSM 5388.</title>
        <authorList>
            <person name="Poehlein A."/>
            <person name="Jagirdar A."/>
            <person name="Khonsari B."/>
            <person name="Chibani C.M."/>
            <person name="Gutierrez Gutierrez D.A."/>
            <person name="Davydova E."/>
            <person name="Alghaithi H.S."/>
            <person name="Nair K.P."/>
            <person name="Dhamotharan K."/>
            <person name="Chandran L."/>
            <person name="G W."/>
            <person name="Daniel R."/>
        </authorList>
    </citation>
    <scope>NUCLEOTIDE SEQUENCE [LARGE SCALE GENOMIC DNA]</scope>
    <source>
        <strain evidence="8 9">W6</strain>
    </source>
</reference>
<keyword evidence="6 7" id="KW-0472">Membrane</keyword>
<dbReference type="STRING" id="1121324.CLIT_10c03870"/>
<proteinExistence type="inferred from homology"/>
<evidence type="ECO:0000256" key="7">
    <source>
        <dbReference type="SAM" id="Phobius"/>
    </source>
</evidence>
<keyword evidence="4 7" id="KW-0812">Transmembrane</keyword>
<comment type="similarity">
    <text evidence="1">Belongs to the Lgt family.</text>
</comment>
<feature type="transmembrane region" description="Helical" evidence="7">
    <location>
        <begin position="216"/>
        <end position="233"/>
    </location>
</feature>
<feature type="transmembrane region" description="Helical" evidence="7">
    <location>
        <begin position="88"/>
        <end position="107"/>
    </location>
</feature>
<gene>
    <name evidence="8" type="ORF">CLIT_10c03870</name>
</gene>
<dbReference type="PANTHER" id="PTHR30589:SF0">
    <property type="entry name" value="PHOSPHATIDYLGLYCEROL--PROLIPOPROTEIN DIACYLGLYCERYL TRANSFERASE"/>
    <property type="match status" value="1"/>
</dbReference>
<keyword evidence="3 8" id="KW-0808">Transferase</keyword>
<feature type="transmembrane region" description="Helical" evidence="7">
    <location>
        <begin position="20"/>
        <end position="38"/>
    </location>
</feature>
<evidence type="ECO:0000256" key="5">
    <source>
        <dbReference type="ARBA" id="ARBA00022989"/>
    </source>
</evidence>
<feature type="transmembrane region" description="Helical" evidence="7">
    <location>
        <begin position="191"/>
        <end position="209"/>
    </location>
</feature>
<comment type="caution">
    <text evidence="8">The sequence shown here is derived from an EMBL/GenBank/DDBJ whole genome shotgun (WGS) entry which is preliminary data.</text>
</comment>
<evidence type="ECO:0000256" key="6">
    <source>
        <dbReference type="ARBA" id="ARBA00023136"/>
    </source>
</evidence>